<dbReference type="EMBL" id="CAJEWN010000264">
    <property type="protein sequence ID" value="CAD2175900.1"/>
    <property type="molecule type" value="Genomic_DNA"/>
</dbReference>
<organism evidence="1 2">
    <name type="scientific">Meloidogyne enterolobii</name>
    <name type="common">Root-knot nematode worm</name>
    <name type="synonym">Meloidogyne mayaguensis</name>
    <dbReference type="NCBI Taxonomy" id="390850"/>
    <lineage>
        <taxon>Eukaryota</taxon>
        <taxon>Metazoa</taxon>
        <taxon>Ecdysozoa</taxon>
        <taxon>Nematoda</taxon>
        <taxon>Chromadorea</taxon>
        <taxon>Rhabditida</taxon>
        <taxon>Tylenchina</taxon>
        <taxon>Tylenchomorpha</taxon>
        <taxon>Tylenchoidea</taxon>
        <taxon>Meloidogynidae</taxon>
        <taxon>Meloidogyninae</taxon>
        <taxon>Meloidogyne</taxon>
    </lineage>
</organism>
<evidence type="ECO:0000313" key="1">
    <source>
        <dbReference type="EMBL" id="CAD2175900.1"/>
    </source>
</evidence>
<accession>A0A6V7VLQ9</accession>
<protein>
    <submittedName>
        <fullName evidence="1">Uncharacterized protein</fullName>
    </submittedName>
</protein>
<dbReference type="Proteomes" id="UP000580250">
    <property type="component" value="Unassembled WGS sequence"/>
</dbReference>
<dbReference type="AlphaFoldDB" id="A0A6V7VLQ9"/>
<name>A0A6V7VLQ9_MELEN</name>
<reference evidence="1 2" key="1">
    <citation type="submission" date="2020-08" db="EMBL/GenBank/DDBJ databases">
        <authorList>
            <person name="Koutsovoulos G."/>
            <person name="Danchin GJ E."/>
        </authorList>
    </citation>
    <scope>NUCLEOTIDE SEQUENCE [LARGE SCALE GENOMIC DNA]</scope>
</reference>
<evidence type="ECO:0000313" key="2">
    <source>
        <dbReference type="Proteomes" id="UP000580250"/>
    </source>
</evidence>
<sequence length="79" mass="9627">MKEFNNHLYLFYYNLPVNLQQKLELLINKEVISDCVNSKNYLEEFTELIKIKPSIIYIDIPPHEHKKIVNEIKRQLRRL</sequence>
<gene>
    <name evidence="1" type="ORF">MENT_LOCUS27658</name>
</gene>
<comment type="caution">
    <text evidence="1">The sequence shown here is derived from an EMBL/GenBank/DDBJ whole genome shotgun (WGS) entry which is preliminary data.</text>
</comment>
<proteinExistence type="predicted"/>